<feature type="transmembrane region" description="Helical" evidence="1">
    <location>
        <begin position="71"/>
        <end position="87"/>
    </location>
</feature>
<reference evidence="3" key="1">
    <citation type="journal article" date="2013" name="BMC Microbiol.">
        <title>Taxonomy and evolution of bacteriochlorophyll a-containing members of the OM60/NOR5 clade of marine gammaproteobacteria: description of Luminiphilus syltensis gen. nov., sp. nov., reclassification of Haliea rubra as Pseudohaliea rubra gen. nov., comb. nov., and emendation of Chromatocurvus halotolerans.</title>
        <authorList>
            <person name="Spring S."/>
            <person name="Riedel T."/>
            <person name="Sproer C."/>
            <person name="Yan S."/>
            <person name="Harder J."/>
            <person name="Fuchs B.M."/>
        </authorList>
    </citation>
    <scope>NUCLEOTIDE SEQUENCE [LARGE SCALE GENOMIC DNA]</scope>
    <source>
        <strain evidence="3">NOR51-B</strain>
    </source>
</reference>
<feature type="transmembrane region" description="Helical" evidence="1">
    <location>
        <begin position="198"/>
        <end position="216"/>
    </location>
</feature>
<evidence type="ECO:0000313" key="3">
    <source>
        <dbReference type="Proteomes" id="UP000004699"/>
    </source>
</evidence>
<organism evidence="2 3">
    <name type="scientific">Luminiphilus syltensis NOR5-1B</name>
    <dbReference type="NCBI Taxonomy" id="565045"/>
    <lineage>
        <taxon>Bacteria</taxon>
        <taxon>Pseudomonadati</taxon>
        <taxon>Pseudomonadota</taxon>
        <taxon>Gammaproteobacteria</taxon>
        <taxon>Cellvibrionales</taxon>
        <taxon>Halieaceae</taxon>
        <taxon>Luminiphilus</taxon>
    </lineage>
</organism>
<keyword evidence="1" id="KW-1133">Transmembrane helix</keyword>
<keyword evidence="1" id="KW-0812">Transmembrane</keyword>
<dbReference type="STRING" id="565045.NOR51B_1643"/>
<accession>B8KVW9</accession>
<gene>
    <name evidence="2" type="ORF">NOR51B_1643</name>
</gene>
<evidence type="ECO:0000313" key="2">
    <source>
        <dbReference type="EMBL" id="EED35696.1"/>
    </source>
</evidence>
<dbReference type="eggNOG" id="ENOG5032YG1">
    <property type="taxonomic scope" value="Bacteria"/>
</dbReference>
<dbReference type="Proteomes" id="UP000004699">
    <property type="component" value="Unassembled WGS sequence"/>
</dbReference>
<evidence type="ECO:0000256" key="1">
    <source>
        <dbReference type="SAM" id="Phobius"/>
    </source>
</evidence>
<dbReference type="OrthoDB" id="269771at2"/>
<keyword evidence="1" id="KW-0472">Membrane</keyword>
<dbReference type="HOGENOM" id="CLU_1254971_0_0_6"/>
<feature type="transmembrane region" description="Helical" evidence="1">
    <location>
        <begin position="45"/>
        <end position="64"/>
    </location>
</feature>
<dbReference type="EMBL" id="DS999411">
    <property type="protein sequence ID" value="EED35696.1"/>
    <property type="molecule type" value="Genomic_DNA"/>
</dbReference>
<feature type="transmembrane region" description="Helical" evidence="1">
    <location>
        <begin position="115"/>
        <end position="135"/>
    </location>
</feature>
<dbReference type="AlphaFoldDB" id="B8KVW9"/>
<sequence length="226" mass="25215">MSAPSTTGIKFAYVFTVILAIITTSIIYTMPLAERTQLLREGGPIEGLSAAGYIVVLIYAIVIFSNRYIKQYHYLLLLIAFFAMRELDFDKRFTTMGVLKSKFLVSPDVPLLQKVIGGLVLALLIYCVVYTLLLHGRPLVKRLFNPALHHWGILLGLACMVFSKSVDGLGRKVKGWTGYELDYVTVKNASALEECLELFIPLFFLLAFVAYARLIASPQQLRSGSP</sequence>
<dbReference type="RefSeq" id="WP_009020442.1">
    <property type="nucleotide sequence ID" value="NZ_DS999411.1"/>
</dbReference>
<feature type="transmembrane region" description="Helical" evidence="1">
    <location>
        <begin position="12"/>
        <end position="33"/>
    </location>
</feature>
<name>B8KVW9_9GAMM</name>
<proteinExistence type="predicted"/>
<protein>
    <submittedName>
        <fullName evidence="2">Uncharacterized protein</fullName>
    </submittedName>
</protein>
<keyword evidence="3" id="KW-1185">Reference proteome</keyword>